<reference evidence="1" key="1">
    <citation type="journal article" date="2021" name="Proc. Natl. Acad. Sci. U.S.A.">
        <title>A Catalog of Tens of Thousands of Viruses from Human Metagenomes Reveals Hidden Associations with Chronic Diseases.</title>
        <authorList>
            <person name="Tisza M.J."/>
            <person name="Buck C.B."/>
        </authorList>
    </citation>
    <scope>NUCLEOTIDE SEQUENCE</scope>
    <source>
        <strain evidence="1">Ct6eX13</strain>
    </source>
</reference>
<keyword evidence="1" id="KW-0645">Protease</keyword>
<proteinExistence type="predicted"/>
<accession>A0A8S5T4S2</accession>
<dbReference type="GO" id="GO:0008233">
    <property type="term" value="F:peptidase activity"/>
    <property type="evidence" value="ECO:0007669"/>
    <property type="project" value="UniProtKB-KW"/>
</dbReference>
<dbReference type="GO" id="GO:0006508">
    <property type="term" value="P:proteolysis"/>
    <property type="evidence" value="ECO:0007669"/>
    <property type="project" value="UniProtKB-KW"/>
</dbReference>
<organism evidence="1">
    <name type="scientific">Myoviridae sp. ct6eX13</name>
    <dbReference type="NCBI Taxonomy" id="2827660"/>
    <lineage>
        <taxon>Viruses</taxon>
        <taxon>Duplodnaviria</taxon>
        <taxon>Heunggongvirae</taxon>
        <taxon>Uroviricota</taxon>
        <taxon>Caudoviricetes</taxon>
    </lineage>
</organism>
<protein>
    <submittedName>
        <fullName evidence="1">Papain-like cysteine protease AvrRpt2</fullName>
    </submittedName>
</protein>
<keyword evidence="1" id="KW-0378">Hydrolase</keyword>
<dbReference type="EMBL" id="BK032750">
    <property type="protein sequence ID" value="DAF58341.1"/>
    <property type="molecule type" value="Genomic_DNA"/>
</dbReference>
<sequence>MTHRLDYKRLELEYPNRGKQTYRKLISMTGLLQRNYGKELDCTLTSLACIYGARWYGTIEHIATKHGYDGDGKGTNPLTVKAITKELLQVLREPGTPRSAYGKVVGWNWLTARRLAERGIPAVLNLWDDGRGYYHDHSVVLVGVEEYQRAKFLLVLDNWHETVSLIDYNKLSAVSSLNWVEP</sequence>
<evidence type="ECO:0000313" key="1">
    <source>
        <dbReference type="EMBL" id="DAF58341.1"/>
    </source>
</evidence>
<name>A0A8S5T4S2_9CAUD</name>